<sequence length="136" mass="14723">MGIDLLRYVPSDCSTQLLRRLPLRRWKLSKFASYNCDNRPGGGRGIETLGGLTAESSLEVPFKSSTKMAPVDSESSLEATQWEYPPAFEKTRAVPGTQGQTPLAACLLHGAFLSTRPVSGTQWESPPAASISVSDH</sequence>
<comment type="caution">
    <text evidence="2">The sequence shown here is derived from an EMBL/GenBank/DDBJ whole genome shotgun (WGS) entry which is preliminary data.</text>
</comment>
<gene>
    <name evidence="2" type="ORF">R1flu_015009</name>
</gene>
<name>A0ABD1YI41_9MARC</name>
<evidence type="ECO:0000313" key="3">
    <source>
        <dbReference type="Proteomes" id="UP001605036"/>
    </source>
</evidence>
<proteinExistence type="predicted"/>
<reference evidence="2 3" key="1">
    <citation type="submission" date="2024-09" db="EMBL/GenBank/DDBJ databases">
        <title>Chromosome-scale assembly of Riccia fluitans.</title>
        <authorList>
            <person name="Paukszto L."/>
            <person name="Sawicki J."/>
            <person name="Karawczyk K."/>
            <person name="Piernik-Szablinska J."/>
            <person name="Szczecinska M."/>
            <person name="Mazdziarz M."/>
        </authorList>
    </citation>
    <scope>NUCLEOTIDE SEQUENCE [LARGE SCALE GENOMIC DNA]</scope>
    <source>
        <strain evidence="2">Rf_01</strain>
        <tissue evidence="2">Aerial parts of the thallus</tissue>
    </source>
</reference>
<evidence type="ECO:0000256" key="1">
    <source>
        <dbReference type="SAM" id="MobiDB-lite"/>
    </source>
</evidence>
<accession>A0ABD1YI41</accession>
<evidence type="ECO:0000313" key="2">
    <source>
        <dbReference type="EMBL" id="KAL2630323.1"/>
    </source>
</evidence>
<organism evidence="2 3">
    <name type="scientific">Riccia fluitans</name>
    <dbReference type="NCBI Taxonomy" id="41844"/>
    <lineage>
        <taxon>Eukaryota</taxon>
        <taxon>Viridiplantae</taxon>
        <taxon>Streptophyta</taxon>
        <taxon>Embryophyta</taxon>
        <taxon>Marchantiophyta</taxon>
        <taxon>Marchantiopsida</taxon>
        <taxon>Marchantiidae</taxon>
        <taxon>Marchantiales</taxon>
        <taxon>Ricciaceae</taxon>
        <taxon>Riccia</taxon>
    </lineage>
</organism>
<dbReference type="AlphaFoldDB" id="A0ABD1YI41"/>
<dbReference type="Proteomes" id="UP001605036">
    <property type="component" value="Unassembled WGS sequence"/>
</dbReference>
<feature type="region of interest" description="Disordered" evidence="1">
    <location>
        <begin position="63"/>
        <end position="82"/>
    </location>
</feature>
<feature type="compositionally biased region" description="Polar residues" evidence="1">
    <location>
        <begin position="63"/>
        <end position="79"/>
    </location>
</feature>
<protein>
    <submittedName>
        <fullName evidence="2">Uncharacterized protein</fullName>
    </submittedName>
</protein>
<keyword evidence="3" id="KW-1185">Reference proteome</keyword>
<dbReference type="EMBL" id="JBHFFA010000004">
    <property type="protein sequence ID" value="KAL2630323.1"/>
    <property type="molecule type" value="Genomic_DNA"/>
</dbReference>